<protein>
    <submittedName>
        <fullName evidence="3">Probable DNA double-strand break repair Rad50 ATPase isoform X4</fullName>
    </submittedName>
</protein>
<evidence type="ECO:0000313" key="3">
    <source>
        <dbReference type="RefSeq" id="XP_065659916.1"/>
    </source>
</evidence>
<keyword evidence="2" id="KW-1185">Reference proteome</keyword>
<feature type="coiled-coil region" evidence="1">
    <location>
        <begin position="626"/>
        <end position="1023"/>
    </location>
</feature>
<name>A0ABM4CE08_HYDVU</name>
<sequence length="1321" mass="156435">MYNGNPFPCGSNMDWRVILENVHKSRKIQDAEKKSRSEELEILKTKLKHFHQEVHNLKCELQSTKLKLESYEVVIEDLKAKNELNEKNFVIKEKNLKTTICKLELDNRNLTKKQKHEHFEVEKEYKNAITQLEMEKEHLSISVLNLQKLLNEIKNKNEDMATAKLLTNSKAELSKLRILYESSERDRLSERKEKLSVMRSMIQLTKKLSDNELEHKKEFANIKYVRLFEKYEAAMLKLRNFYETAEYEKKEIKKKYLNEISSLKICFEKELRDIYTEKITAQESLELFLKNNQFCSTIYDDVIEEENSKDIPKEVSCELNVPDKQILDDLFNQYSGIYKRCEENSNLLKEKNIDGHTYEITKKSPEENPILKIDHQAETDCQVEIKDPAINDLEIAERAFKSQIESLLDEIKHSSIKLQQITDDVDSYKTEIADLREEKKDLEELSKSHLAQIFNLNETISSLTHNLKMAELSIESLNNHSKDIEISRLEADFKEMEENFCSAKESCKELNFEINEQKILTQQKEIELVFLKKKLIELEQTNETIALQLKHSEEECDILQNTLNDKENTLLECNAMHMHCDENLELLKKENTILEVRLQEKLGLLSSKALEIELIQTELLAAKYLLSEEEKKTEELDKTLKNISKNMEEKKTEELDKTLKNISKNMEEKKTEELDKTLKTISENMEEKLEKTEELDKTLKNISKNNEEKKTEELDKTLKNILKNMEEKKIEELDKTLKKISENMEEKLEKTEERDKTLKNILKNMEGKKTEELDKTLKTISENMEEKLEKTEELDKTLKNISKNNEEKKTEELDKTLKNISKNMEEKKTEELDKTLKKILENMEEKLEKTEERDKTLKNISKNMEEKKTEELDKTLKKISENMEEKLEKTEERDKTLKNILKNMEEKKIEELDETLKKISESMEEKLKKTEELDKTLKIILKNMENKKTEELDKTLKKISENMEEKLEKTEELDKTIKKILKNMEEKKTEELDKTLKKISENMEEKIEKTEELDKTLKNISKNVEEQSKINLDKNYKNEIESFEVENNMKIKNCSNKLQINDLNNSVDGLKNTTDRFCNISNESQSNADGLVCLNNLIVDNEILSKYLEEQSYLLNDTKLENQNLKKQLEELYATIMVYDNSLEEKKKLYEEMHVRWKTESKIKKEFEQEILLLKEHVKLLNNEIKQYEVKLKTKDKEMEKLNEEFQRTQHCQQSNMVSEKKAIESLEDQIKKNNEDYSIALHELSTTQLLNQMLQARVKELQKWHNNIEVDFFKYKDNLSPHQLIEENLKSRDKFFSDCLVQVKEKISKFNTNSNNNAEE</sequence>
<keyword evidence="1" id="KW-0175">Coiled coil</keyword>
<dbReference type="RefSeq" id="XP_065659916.1">
    <property type="nucleotide sequence ID" value="XM_065803844.1"/>
</dbReference>
<gene>
    <name evidence="3" type="primary">LOC100204563</name>
</gene>
<accession>A0ABM4CE08</accession>
<feature type="coiled-coil region" evidence="1">
    <location>
        <begin position="1108"/>
        <end position="1244"/>
    </location>
</feature>
<evidence type="ECO:0000313" key="2">
    <source>
        <dbReference type="Proteomes" id="UP001652625"/>
    </source>
</evidence>
<proteinExistence type="predicted"/>
<dbReference type="GeneID" id="100204563"/>
<dbReference type="Proteomes" id="UP001652625">
    <property type="component" value="Chromosome 08"/>
</dbReference>
<evidence type="ECO:0000256" key="1">
    <source>
        <dbReference type="SAM" id="Coils"/>
    </source>
</evidence>
<feature type="coiled-coil region" evidence="1">
    <location>
        <begin position="390"/>
        <end position="569"/>
    </location>
</feature>
<organism evidence="2 3">
    <name type="scientific">Hydra vulgaris</name>
    <name type="common">Hydra</name>
    <name type="synonym">Hydra attenuata</name>
    <dbReference type="NCBI Taxonomy" id="6087"/>
    <lineage>
        <taxon>Eukaryota</taxon>
        <taxon>Metazoa</taxon>
        <taxon>Cnidaria</taxon>
        <taxon>Hydrozoa</taxon>
        <taxon>Hydroidolina</taxon>
        <taxon>Anthoathecata</taxon>
        <taxon>Aplanulata</taxon>
        <taxon>Hydridae</taxon>
        <taxon>Hydra</taxon>
    </lineage>
</organism>
<feature type="coiled-coil region" evidence="1">
    <location>
        <begin position="40"/>
        <end position="88"/>
    </location>
</feature>
<reference evidence="3" key="1">
    <citation type="submission" date="2025-08" db="UniProtKB">
        <authorList>
            <consortium name="RefSeq"/>
        </authorList>
    </citation>
    <scope>IDENTIFICATION</scope>
</reference>